<keyword evidence="9" id="KW-0333">Golgi apparatus</keyword>
<protein>
    <submittedName>
        <fullName evidence="13">Sar1, ras family GTPase</fullName>
    </submittedName>
</protein>
<dbReference type="PANTHER" id="PTHR45684">
    <property type="entry name" value="RE74312P"/>
    <property type="match status" value="1"/>
</dbReference>
<evidence type="ECO:0000256" key="3">
    <source>
        <dbReference type="ARBA" id="ARBA00007507"/>
    </source>
</evidence>
<dbReference type="GO" id="GO:0005783">
    <property type="term" value="C:endoplasmic reticulum"/>
    <property type="evidence" value="ECO:0007669"/>
    <property type="project" value="UniProtKB-SubCell"/>
</dbReference>
<feature type="binding site" evidence="12">
    <location>
        <position position="23"/>
    </location>
    <ligand>
        <name>GTP</name>
        <dbReference type="ChEBI" id="CHEBI:37565"/>
    </ligand>
</feature>
<evidence type="ECO:0000313" key="13">
    <source>
        <dbReference type="EMBL" id="KAK3319194.1"/>
    </source>
</evidence>
<keyword evidence="10" id="KW-0342">GTP-binding</keyword>
<keyword evidence="7" id="KW-0931">ER-Golgi transport</keyword>
<accession>A0AAE0I5X9</accession>
<dbReference type="InterPro" id="IPR027417">
    <property type="entry name" value="P-loop_NTPase"/>
</dbReference>
<keyword evidence="14" id="KW-1185">Reference proteome</keyword>
<feature type="binding site" evidence="12">
    <location>
        <position position="102"/>
    </location>
    <ligand>
        <name>GTP</name>
        <dbReference type="ChEBI" id="CHEBI:37565"/>
    </ligand>
</feature>
<keyword evidence="6" id="KW-0256">Endoplasmic reticulum</keyword>
<evidence type="ECO:0000256" key="8">
    <source>
        <dbReference type="ARBA" id="ARBA00022927"/>
    </source>
</evidence>
<evidence type="ECO:0000256" key="6">
    <source>
        <dbReference type="ARBA" id="ARBA00022824"/>
    </source>
</evidence>
<sequence length="151" mass="16375">MSSPAPLGPKPKKVVVVGLDNAGKSKLLRQVWNDLGATLPRTISPSETSSTSLAEAAGIVFVVDATDDHPRWAEAKRELHGMLAAFPPGELPPIVILGTKIDRPYAVEEAVLIHQLGLAELVGGRPITMFMCSVDWKFGYKEAFKWLSENL</sequence>
<evidence type="ECO:0000256" key="10">
    <source>
        <dbReference type="ARBA" id="ARBA00023134"/>
    </source>
</evidence>
<dbReference type="GO" id="GO:0016192">
    <property type="term" value="P:vesicle-mediated transport"/>
    <property type="evidence" value="ECO:0007669"/>
    <property type="project" value="UniProtKB-KW"/>
</dbReference>
<dbReference type="Gene3D" id="3.40.50.300">
    <property type="entry name" value="P-loop containing nucleotide triphosphate hydrolases"/>
    <property type="match status" value="1"/>
</dbReference>
<proteinExistence type="inferred from homology"/>
<dbReference type="SMART" id="SM00178">
    <property type="entry name" value="SAR"/>
    <property type="match status" value="1"/>
</dbReference>
<reference evidence="13" key="2">
    <citation type="submission" date="2023-06" db="EMBL/GenBank/DDBJ databases">
        <authorList>
            <consortium name="Lawrence Berkeley National Laboratory"/>
            <person name="Haridas S."/>
            <person name="Hensen N."/>
            <person name="Bonometti L."/>
            <person name="Westerberg I."/>
            <person name="Brannstrom I.O."/>
            <person name="Guillou S."/>
            <person name="Cros-Aarteil S."/>
            <person name="Calhoun S."/>
            <person name="Kuo A."/>
            <person name="Mondo S."/>
            <person name="Pangilinan J."/>
            <person name="Riley R."/>
            <person name="Labutti K."/>
            <person name="Andreopoulos B."/>
            <person name="Lipzen A."/>
            <person name="Chen C."/>
            <person name="Yanf M."/>
            <person name="Daum C."/>
            <person name="Ng V."/>
            <person name="Clum A."/>
            <person name="Steindorff A."/>
            <person name="Ohm R."/>
            <person name="Martin F."/>
            <person name="Silar P."/>
            <person name="Natvig D."/>
            <person name="Lalanne C."/>
            <person name="Gautier V."/>
            <person name="Ament-Velasquez S.L."/>
            <person name="Kruys A."/>
            <person name="Hutchinson M.I."/>
            <person name="Powell A.J."/>
            <person name="Barry K."/>
            <person name="Miller A.N."/>
            <person name="Grigoriev I.V."/>
            <person name="Debuchy R."/>
            <person name="Gladieux P."/>
            <person name="Thoren M.H."/>
            <person name="Johannesson H."/>
        </authorList>
    </citation>
    <scope>NUCLEOTIDE SEQUENCE</scope>
    <source>
        <strain evidence="13">CBS 118394</strain>
    </source>
</reference>
<gene>
    <name evidence="13" type="ORF">B0H66DRAFT_603750</name>
</gene>
<feature type="binding site" evidence="12">
    <location>
        <position position="134"/>
    </location>
    <ligand>
        <name>GTP</name>
        <dbReference type="ChEBI" id="CHEBI:37565"/>
    </ligand>
</feature>
<dbReference type="GO" id="GO:0005794">
    <property type="term" value="C:Golgi apparatus"/>
    <property type="evidence" value="ECO:0007669"/>
    <property type="project" value="UniProtKB-SubCell"/>
</dbReference>
<organism evidence="13 14">
    <name type="scientific">Apodospora peruviana</name>
    <dbReference type="NCBI Taxonomy" id="516989"/>
    <lineage>
        <taxon>Eukaryota</taxon>
        <taxon>Fungi</taxon>
        <taxon>Dikarya</taxon>
        <taxon>Ascomycota</taxon>
        <taxon>Pezizomycotina</taxon>
        <taxon>Sordariomycetes</taxon>
        <taxon>Sordariomycetidae</taxon>
        <taxon>Sordariales</taxon>
        <taxon>Lasiosphaeriaceae</taxon>
        <taxon>Apodospora</taxon>
    </lineage>
</organism>
<dbReference type="Proteomes" id="UP001283341">
    <property type="component" value="Unassembled WGS sequence"/>
</dbReference>
<evidence type="ECO:0000256" key="12">
    <source>
        <dbReference type="PIRSR" id="PIRSR606687-2"/>
    </source>
</evidence>
<evidence type="ECO:0000256" key="5">
    <source>
        <dbReference type="ARBA" id="ARBA00022741"/>
    </source>
</evidence>
<feature type="binding site" evidence="12">
    <location>
        <position position="21"/>
    </location>
    <ligand>
        <name>GTP</name>
        <dbReference type="ChEBI" id="CHEBI:37565"/>
    </ligand>
</feature>
<dbReference type="Pfam" id="PF00025">
    <property type="entry name" value="Arf"/>
    <property type="match status" value="1"/>
</dbReference>
<keyword evidence="8" id="KW-0653">Protein transport</keyword>
<keyword evidence="5 12" id="KW-0547">Nucleotide-binding</keyword>
<name>A0AAE0I5X9_9PEZI</name>
<dbReference type="PROSITE" id="PS51422">
    <property type="entry name" value="SAR1"/>
    <property type="match status" value="1"/>
</dbReference>
<feature type="binding site" evidence="11">
    <location>
        <position position="20"/>
    </location>
    <ligand>
        <name>Mg(2+)</name>
        <dbReference type="ChEBI" id="CHEBI:18420"/>
    </ligand>
</feature>
<feature type="binding site" evidence="12">
    <location>
        <position position="24"/>
    </location>
    <ligand>
        <name>GTP</name>
        <dbReference type="ChEBI" id="CHEBI:37565"/>
    </ligand>
</feature>
<dbReference type="SUPFAM" id="SSF52540">
    <property type="entry name" value="P-loop containing nucleoside triphosphate hydrolases"/>
    <property type="match status" value="1"/>
</dbReference>
<evidence type="ECO:0000256" key="9">
    <source>
        <dbReference type="ARBA" id="ARBA00023034"/>
    </source>
</evidence>
<dbReference type="EMBL" id="JAUEDM010000004">
    <property type="protein sequence ID" value="KAK3319194.1"/>
    <property type="molecule type" value="Genomic_DNA"/>
</dbReference>
<keyword evidence="11" id="KW-0460">Magnesium</keyword>
<dbReference type="GO" id="GO:0005525">
    <property type="term" value="F:GTP binding"/>
    <property type="evidence" value="ECO:0007669"/>
    <property type="project" value="UniProtKB-KW"/>
</dbReference>
<evidence type="ECO:0000313" key="14">
    <source>
        <dbReference type="Proteomes" id="UP001283341"/>
    </source>
</evidence>
<evidence type="ECO:0000256" key="2">
    <source>
        <dbReference type="ARBA" id="ARBA00004555"/>
    </source>
</evidence>
<evidence type="ECO:0000256" key="7">
    <source>
        <dbReference type="ARBA" id="ARBA00022892"/>
    </source>
</evidence>
<evidence type="ECO:0000256" key="1">
    <source>
        <dbReference type="ARBA" id="ARBA00004240"/>
    </source>
</evidence>
<comment type="caution">
    <text evidence="13">The sequence shown here is derived from an EMBL/GenBank/DDBJ whole genome shotgun (WGS) entry which is preliminary data.</text>
</comment>
<dbReference type="GO" id="GO:0006886">
    <property type="term" value="P:intracellular protein transport"/>
    <property type="evidence" value="ECO:0007669"/>
    <property type="project" value="InterPro"/>
</dbReference>
<comment type="similarity">
    <text evidence="3">Belongs to the small GTPase superfamily. SAR1 family.</text>
</comment>
<reference evidence="13" key="1">
    <citation type="journal article" date="2023" name="Mol. Phylogenet. Evol.">
        <title>Genome-scale phylogeny and comparative genomics of the fungal order Sordariales.</title>
        <authorList>
            <person name="Hensen N."/>
            <person name="Bonometti L."/>
            <person name="Westerberg I."/>
            <person name="Brannstrom I.O."/>
            <person name="Guillou S."/>
            <person name="Cros-Aarteil S."/>
            <person name="Calhoun S."/>
            <person name="Haridas S."/>
            <person name="Kuo A."/>
            <person name="Mondo S."/>
            <person name="Pangilinan J."/>
            <person name="Riley R."/>
            <person name="LaButti K."/>
            <person name="Andreopoulos B."/>
            <person name="Lipzen A."/>
            <person name="Chen C."/>
            <person name="Yan M."/>
            <person name="Daum C."/>
            <person name="Ng V."/>
            <person name="Clum A."/>
            <person name="Steindorff A."/>
            <person name="Ohm R.A."/>
            <person name="Martin F."/>
            <person name="Silar P."/>
            <person name="Natvig D.O."/>
            <person name="Lalanne C."/>
            <person name="Gautier V."/>
            <person name="Ament-Velasquez S.L."/>
            <person name="Kruys A."/>
            <person name="Hutchinson M.I."/>
            <person name="Powell A.J."/>
            <person name="Barry K."/>
            <person name="Miller A.N."/>
            <person name="Grigoriev I.V."/>
            <person name="Debuchy R."/>
            <person name="Gladieux P."/>
            <person name="Hiltunen Thoren M."/>
            <person name="Johannesson H."/>
        </authorList>
    </citation>
    <scope>NUCLEOTIDE SEQUENCE</scope>
    <source>
        <strain evidence="13">CBS 118394</strain>
    </source>
</reference>
<comment type="subcellular location">
    <subcellularLocation>
        <location evidence="1">Endoplasmic reticulum</location>
    </subcellularLocation>
    <subcellularLocation>
        <location evidence="2">Golgi apparatus</location>
    </subcellularLocation>
</comment>
<evidence type="ECO:0000256" key="4">
    <source>
        <dbReference type="ARBA" id="ARBA00022448"/>
    </source>
</evidence>
<dbReference type="InterPro" id="IPR006687">
    <property type="entry name" value="Small_GTPase_SAR1"/>
</dbReference>
<dbReference type="GO" id="GO:0046872">
    <property type="term" value="F:metal ion binding"/>
    <property type="evidence" value="ECO:0007669"/>
    <property type="project" value="UniProtKB-KW"/>
</dbReference>
<keyword evidence="4" id="KW-0813">Transport</keyword>
<dbReference type="InterPro" id="IPR006689">
    <property type="entry name" value="Small_GTPase_ARF/SAR"/>
</dbReference>
<dbReference type="AlphaFoldDB" id="A0AAE0I5X9"/>
<feature type="binding site" evidence="12">
    <location>
        <position position="100"/>
    </location>
    <ligand>
        <name>GTP</name>
        <dbReference type="ChEBI" id="CHEBI:37565"/>
    </ligand>
</feature>
<keyword evidence="11" id="KW-0479">Metal-binding</keyword>
<evidence type="ECO:0000256" key="11">
    <source>
        <dbReference type="PIRSR" id="PIRSR606687-1"/>
    </source>
</evidence>
<dbReference type="GO" id="GO:0003924">
    <property type="term" value="F:GTPase activity"/>
    <property type="evidence" value="ECO:0007669"/>
    <property type="project" value="InterPro"/>
</dbReference>